<dbReference type="Gene3D" id="3.40.50.300">
    <property type="entry name" value="P-loop containing nucleotide triphosphate hydrolases"/>
    <property type="match status" value="1"/>
</dbReference>
<dbReference type="EMBL" id="BAEO01000042">
    <property type="protein sequence ID" value="GAC19915.1"/>
    <property type="molecule type" value="Genomic_DNA"/>
</dbReference>
<accession>K6Z8Z9</accession>
<dbReference type="AlphaFoldDB" id="K6Z8Z9"/>
<evidence type="ECO:0000313" key="2">
    <source>
        <dbReference type="Proteomes" id="UP000006327"/>
    </source>
</evidence>
<dbReference type="InterPro" id="IPR027417">
    <property type="entry name" value="P-loop_NTPase"/>
</dbReference>
<dbReference type="OrthoDB" id="6098218at2"/>
<dbReference type="RefSeq" id="WP_007621301.1">
    <property type="nucleotide sequence ID" value="NZ_BAEO01000042.1"/>
</dbReference>
<sequence>MSVHNFIVTSHGLSATNWFSKSINMHPEVMCVHGNEKNLFDKAHIKNDEGISISQKNSTQNHGDESIQQHFSSLSEVRTAKSYGSVHYYRLRDHNLQAGFNSRELNFNIANLVRNPVNLVNSSAAHYLNTLSSGNLNMHAEVFDTAVKQSQIYCQLATMYKLKMLDPYFLSFMAACMTLTMLCHEHNLIDNCPHIPMEKLVTDQKYYSEVFSFLTGIEPSESYINQVFSQNAINQHANKRVESAEEQYGAWQEWQKMAFYSVWDAVNKQGGISKQYTKLGYDFSFLTTSPSTILL</sequence>
<dbReference type="SUPFAM" id="SSF52540">
    <property type="entry name" value="P-loop containing nucleoside triphosphate hydrolases"/>
    <property type="match status" value="1"/>
</dbReference>
<name>K6Z8Z9_9ALTE</name>
<dbReference type="eggNOG" id="ENOG5033WKN">
    <property type="taxonomic scope" value="Bacteria"/>
</dbReference>
<gene>
    <name evidence="1" type="ORF">GARC_2952</name>
</gene>
<evidence type="ECO:0000313" key="1">
    <source>
        <dbReference type="EMBL" id="GAC19915.1"/>
    </source>
</evidence>
<proteinExistence type="predicted"/>
<keyword evidence="2" id="KW-1185">Reference proteome</keyword>
<reference evidence="1 2" key="1">
    <citation type="journal article" date="2017" name="Antonie Van Leeuwenhoek">
        <title>Rhizobium rhizosphaerae sp. nov., a novel species isolated from rice rhizosphere.</title>
        <authorList>
            <person name="Zhao J.J."/>
            <person name="Zhang J."/>
            <person name="Zhang R.J."/>
            <person name="Zhang C.W."/>
            <person name="Yin H.Q."/>
            <person name="Zhang X.X."/>
        </authorList>
    </citation>
    <scope>NUCLEOTIDE SEQUENCE [LARGE SCALE GENOMIC DNA]</scope>
    <source>
        <strain evidence="1 2">BSs20135</strain>
    </source>
</reference>
<comment type="caution">
    <text evidence="1">The sequence shown here is derived from an EMBL/GenBank/DDBJ whole genome shotgun (WGS) entry which is preliminary data.</text>
</comment>
<organism evidence="1 2">
    <name type="scientific">Paraglaciecola arctica BSs20135</name>
    <dbReference type="NCBI Taxonomy" id="493475"/>
    <lineage>
        <taxon>Bacteria</taxon>
        <taxon>Pseudomonadati</taxon>
        <taxon>Pseudomonadota</taxon>
        <taxon>Gammaproteobacteria</taxon>
        <taxon>Alteromonadales</taxon>
        <taxon>Alteromonadaceae</taxon>
        <taxon>Paraglaciecola</taxon>
    </lineage>
</organism>
<dbReference type="Proteomes" id="UP000006327">
    <property type="component" value="Unassembled WGS sequence"/>
</dbReference>
<protein>
    <recommendedName>
        <fullName evidence="3">Sulfotransferase domain-containing protein</fullName>
    </recommendedName>
</protein>
<evidence type="ECO:0008006" key="3">
    <source>
        <dbReference type="Google" id="ProtNLM"/>
    </source>
</evidence>